<dbReference type="Gene3D" id="1.10.510.10">
    <property type="entry name" value="Transferase(Phosphotransferase) domain 1"/>
    <property type="match status" value="1"/>
</dbReference>
<evidence type="ECO:0000256" key="6">
    <source>
        <dbReference type="ARBA" id="ARBA00022989"/>
    </source>
</evidence>
<sequence length="104" mass="11465">MKAKVADFGLVKNAPDGKDSLSTKLVGTFGYLAPEYAGTGRLTRKADVYAYGAVLMKILTGRKALDENLPEGQNLVTWFCRVLINKFILITSSQLSIRSLKRIQ</sequence>
<evidence type="ECO:0000256" key="4">
    <source>
        <dbReference type="ARBA" id="ARBA00022729"/>
    </source>
</evidence>
<dbReference type="GO" id="GO:0016020">
    <property type="term" value="C:membrane"/>
    <property type="evidence" value="ECO:0007669"/>
    <property type="project" value="UniProtKB-SubCell"/>
</dbReference>
<dbReference type="InterPro" id="IPR000719">
    <property type="entry name" value="Prot_kinase_dom"/>
</dbReference>
<keyword evidence="9" id="KW-0325">Glycoprotein</keyword>
<evidence type="ECO:0000256" key="7">
    <source>
        <dbReference type="ARBA" id="ARBA00023136"/>
    </source>
</evidence>
<evidence type="ECO:0000256" key="3">
    <source>
        <dbReference type="ARBA" id="ARBA00022692"/>
    </source>
</evidence>
<dbReference type="PANTHER" id="PTHR47986">
    <property type="entry name" value="OSJNBA0070M12.3 PROTEIN"/>
    <property type="match status" value="1"/>
</dbReference>
<keyword evidence="3" id="KW-0812">Transmembrane</keyword>
<dbReference type="Pfam" id="PF00069">
    <property type="entry name" value="Pkinase"/>
    <property type="match status" value="1"/>
</dbReference>
<feature type="domain" description="Protein kinase" evidence="10">
    <location>
        <begin position="1"/>
        <end position="104"/>
    </location>
</feature>
<comment type="subcellular location">
    <subcellularLocation>
        <location evidence="1">Membrane</location>
        <topology evidence="1">Single-pass membrane protein</topology>
    </subcellularLocation>
</comment>
<comment type="caution">
    <text evidence="11">The sequence shown here is derived from an EMBL/GenBank/DDBJ whole genome shotgun (WGS) entry which is preliminary data.</text>
</comment>
<organism evidence="11 12">
    <name type="scientific">Papaver nudicaule</name>
    <name type="common">Iceland poppy</name>
    <dbReference type="NCBI Taxonomy" id="74823"/>
    <lineage>
        <taxon>Eukaryota</taxon>
        <taxon>Viridiplantae</taxon>
        <taxon>Streptophyta</taxon>
        <taxon>Embryophyta</taxon>
        <taxon>Tracheophyta</taxon>
        <taxon>Spermatophyta</taxon>
        <taxon>Magnoliopsida</taxon>
        <taxon>Ranunculales</taxon>
        <taxon>Papaveraceae</taxon>
        <taxon>Papaveroideae</taxon>
        <taxon>Papaver</taxon>
    </lineage>
</organism>
<gene>
    <name evidence="11" type="ORF">MKW94_025225</name>
</gene>
<evidence type="ECO:0000256" key="8">
    <source>
        <dbReference type="ARBA" id="ARBA00023170"/>
    </source>
</evidence>
<proteinExistence type="predicted"/>
<dbReference type="PROSITE" id="PS50011">
    <property type="entry name" value="PROTEIN_KINASE_DOM"/>
    <property type="match status" value="1"/>
</dbReference>
<dbReference type="GO" id="GO:0005524">
    <property type="term" value="F:ATP binding"/>
    <property type="evidence" value="ECO:0007669"/>
    <property type="project" value="InterPro"/>
</dbReference>
<evidence type="ECO:0000259" key="10">
    <source>
        <dbReference type="PROSITE" id="PS50011"/>
    </source>
</evidence>
<dbReference type="SUPFAM" id="SSF56112">
    <property type="entry name" value="Protein kinase-like (PK-like)"/>
    <property type="match status" value="1"/>
</dbReference>
<evidence type="ECO:0000256" key="2">
    <source>
        <dbReference type="ARBA" id="ARBA00022614"/>
    </source>
</evidence>
<evidence type="ECO:0000256" key="1">
    <source>
        <dbReference type="ARBA" id="ARBA00004167"/>
    </source>
</evidence>
<evidence type="ECO:0000313" key="12">
    <source>
        <dbReference type="Proteomes" id="UP001177140"/>
    </source>
</evidence>
<dbReference type="InterPro" id="IPR011009">
    <property type="entry name" value="Kinase-like_dom_sf"/>
</dbReference>
<dbReference type="InterPro" id="IPR052422">
    <property type="entry name" value="Auxin_Ser/Thr_Kinase"/>
</dbReference>
<dbReference type="EMBL" id="JAJJMA010143797">
    <property type="protein sequence ID" value="MCL7034276.1"/>
    <property type="molecule type" value="Genomic_DNA"/>
</dbReference>
<protein>
    <recommendedName>
        <fullName evidence="10">Protein kinase domain-containing protein</fullName>
    </recommendedName>
</protein>
<dbReference type="AlphaFoldDB" id="A0AA41SCG9"/>
<dbReference type="GO" id="GO:0004672">
    <property type="term" value="F:protein kinase activity"/>
    <property type="evidence" value="ECO:0007669"/>
    <property type="project" value="InterPro"/>
</dbReference>
<dbReference type="Proteomes" id="UP001177140">
    <property type="component" value="Unassembled WGS sequence"/>
</dbReference>
<dbReference type="PANTHER" id="PTHR47986:SF10">
    <property type="entry name" value="RECEPTOR-LIKE KINASE TMK4"/>
    <property type="match status" value="1"/>
</dbReference>
<keyword evidence="6" id="KW-1133">Transmembrane helix</keyword>
<keyword evidence="8" id="KW-0675">Receptor</keyword>
<accession>A0AA41SCG9</accession>
<keyword evidence="4" id="KW-0732">Signal</keyword>
<name>A0AA41SCG9_PAPNU</name>
<evidence type="ECO:0000256" key="9">
    <source>
        <dbReference type="ARBA" id="ARBA00023180"/>
    </source>
</evidence>
<reference evidence="11" key="1">
    <citation type="submission" date="2022-03" db="EMBL/GenBank/DDBJ databases">
        <title>A functionally conserved STORR gene fusion in Papaver species that diverged 16.8 million years ago.</title>
        <authorList>
            <person name="Catania T."/>
        </authorList>
    </citation>
    <scope>NUCLEOTIDE SEQUENCE</scope>
    <source>
        <strain evidence="11">S-191538</strain>
    </source>
</reference>
<keyword evidence="7" id="KW-0472">Membrane</keyword>
<keyword evidence="2" id="KW-0433">Leucine-rich repeat</keyword>
<evidence type="ECO:0000256" key="5">
    <source>
        <dbReference type="ARBA" id="ARBA00022737"/>
    </source>
</evidence>
<keyword evidence="12" id="KW-1185">Reference proteome</keyword>
<keyword evidence="5" id="KW-0677">Repeat</keyword>
<evidence type="ECO:0000313" key="11">
    <source>
        <dbReference type="EMBL" id="MCL7034276.1"/>
    </source>
</evidence>